<dbReference type="PANTHER" id="PTHR45814">
    <property type="entry name" value="HISTONE-LYSINE N-METHYLTRANSFERASE SETD1"/>
    <property type="match status" value="1"/>
</dbReference>
<dbReference type="EMBL" id="CM018045">
    <property type="protein sequence ID" value="KAA8528832.1"/>
    <property type="molecule type" value="Genomic_DNA"/>
</dbReference>
<organism evidence="7 8">
    <name type="scientific">Nyssa sinensis</name>
    <dbReference type="NCBI Taxonomy" id="561372"/>
    <lineage>
        <taxon>Eukaryota</taxon>
        <taxon>Viridiplantae</taxon>
        <taxon>Streptophyta</taxon>
        <taxon>Embryophyta</taxon>
        <taxon>Tracheophyta</taxon>
        <taxon>Spermatophyta</taxon>
        <taxon>Magnoliopsida</taxon>
        <taxon>eudicotyledons</taxon>
        <taxon>Gunneridae</taxon>
        <taxon>Pentapetalae</taxon>
        <taxon>asterids</taxon>
        <taxon>Cornales</taxon>
        <taxon>Nyssaceae</taxon>
        <taxon>Nyssa</taxon>
    </lineage>
</organism>
<keyword evidence="5" id="KW-0156">Chromatin regulator</keyword>
<evidence type="ECO:0000256" key="2">
    <source>
        <dbReference type="ARBA" id="ARBA00022603"/>
    </source>
</evidence>
<dbReference type="AlphaFoldDB" id="A0A5J5AG68"/>
<comment type="subcellular location">
    <subcellularLocation>
        <location evidence="1">Nucleus</location>
    </subcellularLocation>
</comment>
<dbReference type="Proteomes" id="UP000325577">
    <property type="component" value="Linkage Group LG21"/>
</dbReference>
<dbReference type="OrthoDB" id="308383at2759"/>
<protein>
    <submittedName>
        <fullName evidence="7">Uncharacterized protein</fullName>
    </submittedName>
</protein>
<keyword evidence="6" id="KW-0539">Nucleus</keyword>
<evidence type="ECO:0000313" key="7">
    <source>
        <dbReference type="EMBL" id="KAA8528832.1"/>
    </source>
</evidence>
<keyword evidence="3" id="KW-0808">Transferase</keyword>
<keyword evidence="2" id="KW-0489">Methyltransferase</keyword>
<evidence type="ECO:0000256" key="3">
    <source>
        <dbReference type="ARBA" id="ARBA00022679"/>
    </source>
</evidence>
<dbReference type="GO" id="GO:0032259">
    <property type="term" value="P:methylation"/>
    <property type="evidence" value="ECO:0007669"/>
    <property type="project" value="UniProtKB-KW"/>
</dbReference>
<gene>
    <name evidence="7" type="ORF">F0562_036187</name>
</gene>
<sequence length="303" mass="33628">MSCQLNDNSPQPCDTGRPSFQDKGYIGYAHASPAFIYHADKKFKPFTLQSVINTWRSAGPGSSENFDARWDNVASGSEASVSSNVADQICPINGSPTKFPLRVMWNAVFYDPIMEYSSAWRKRKHWSGHNDAVERGIRYMGYGGKIEKLSAESLSKQQSLLEGALGIIKERSDDSPAVLNKLRERSRNCHSSGPSGVSLVIDCPFLCIATKVPKLKRKRSMDATPSSHSRKVLKLAKGAAKQLAGRQIVVRKIKTCRSRTSNPCPRSDGFVRSSINGWEWHKWLLDASPAERARARGVHHLLA</sequence>
<evidence type="ECO:0000313" key="8">
    <source>
        <dbReference type="Proteomes" id="UP000325577"/>
    </source>
</evidence>
<dbReference type="GO" id="GO:0042800">
    <property type="term" value="F:histone H3K4 methyltransferase activity"/>
    <property type="evidence" value="ECO:0007669"/>
    <property type="project" value="InterPro"/>
</dbReference>
<dbReference type="InterPro" id="IPR044570">
    <property type="entry name" value="Set1-like"/>
</dbReference>
<keyword evidence="8" id="KW-1185">Reference proteome</keyword>
<proteinExistence type="predicted"/>
<reference evidence="7 8" key="1">
    <citation type="submission" date="2019-09" db="EMBL/GenBank/DDBJ databases">
        <title>A chromosome-level genome assembly of the Chinese tupelo Nyssa sinensis.</title>
        <authorList>
            <person name="Yang X."/>
            <person name="Kang M."/>
            <person name="Yang Y."/>
            <person name="Xiong H."/>
            <person name="Wang M."/>
            <person name="Zhang Z."/>
            <person name="Wang Z."/>
            <person name="Wu H."/>
            <person name="Ma T."/>
            <person name="Liu J."/>
            <person name="Xi Z."/>
        </authorList>
    </citation>
    <scope>NUCLEOTIDE SEQUENCE [LARGE SCALE GENOMIC DNA]</scope>
    <source>
        <strain evidence="7">J267</strain>
        <tissue evidence="7">Leaf</tissue>
    </source>
</reference>
<dbReference type="GO" id="GO:0048188">
    <property type="term" value="C:Set1C/COMPASS complex"/>
    <property type="evidence" value="ECO:0007669"/>
    <property type="project" value="TreeGrafter"/>
</dbReference>
<evidence type="ECO:0000256" key="5">
    <source>
        <dbReference type="ARBA" id="ARBA00022853"/>
    </source>
</evidence>
<evidence type="ECO:0000256" key="1">
    <source>
        <dbReference type="ARBA" id="ARBA00004123"/>
    </source>
</evidence>
<dbReference type="PANTHER" id="PTHR45814:SF2">
    <property type="entry name" value="HISTONE-LYSINE N-METHYLTRANSFERASE SETD1"/>
    <property type="match status" value="1"/>
</dbReference>
<accession>A0A5J5AG68</accession>
<evidence type="ECO:0000256" key="4">
    <source>
        <dbReference type="ARBA" id="ARBA00022691"/>
    </source>
</evidence>
<keyword evidence="4" id="KW-0949">S-adenosyl-L-methionine</keyword>
<evidence type="ECO:0000256" key="6">
    <source>
        <dbReference type="ARBA" id="ARBA00023242"/>
    </source>
</evidence>
<name>A0A5J5AG68_9ASTE</name>